<comment type="caution">
    <text evidence="1">The sequence shown here is derived from an EMBL/GenBank/DDBJ whole genome shotgun (WGS) entry which is preliminary data.</text>
</comment>
<dbReference type="RefSeq" id="WP_036175457.1">
    <property type="nucleotide sequence ID" value="NZ_AVCZ01000013.1"/>
</dbReference>
<dbReference type="InterPro" id="IPR046318">
    <property type="entry name" value="DUF5344"/>
</dbReference>
<reference evidence="1 2" key="1">
    <citation type="submission" date="2014-02" db="EMBL/GenBank/DDBJ databases">
        <title>Draft genome sequence of Lysinibacillus massiliensis CCUG 49529.</title>
        <authorList>
            <person name="Zhang F."/>
            <person name="Wang G."/>
            <person name="Zhang L."/>
        </authorList>
    </citation>
    <scope>NUCLEOTIDE SEQUENCE [LARGE SCALE GENOMIC DNA]</scope>
    <source>
        <strain evidence="1 2">CCUG 49529</strain>
    </source>
</reference>
<organism evidence="1 2">
    <name type="scientific">Ureibacillus massiliensis 4400831 = CIP 108448 = CCUG 49529</name>
    <dbReference type="NCBI Taxonomy" id="1211035"/>
    <lineage>
        <taxon>Bacteria</taxon>
        <taxon>Bacillati</taxon>
        <taxon>Bacillota</taxon>
        <taxon>Bacilli</taxon>
        <taxon>Bacillales</taxon>
        <taxon>Caryophanaceae</taxon>
        <taxon>Ureibacillus</taxon>
    </lineage>
</organism>
<gene>
    <name evidence="1" type="ORF">CD30_09105</name>
</gene>
<dbReference type="OrthoDB" id="2455619at2"/>
<proteinExistence type="predicted"/>
<dbReference type="AlphaFoldDB" id="A0A0A3J1I5"/>
<dbReference type="Pfam" id="PF17279">
    <property type="entry name" value="DUF5344"/>
    <property type="match status" value="1"/>
</dbReference>
<dbReference type="eggNOG" id="ENOG5032DBI">
    <property type="taxonomic scope" value="Bacteria"/>
</dbReference>
<evidence type="ECO:0000313" key="1">
    <source>
        <dbReference type="EMBL" id="KGR90859.1"/>
    </source>
</evidence>
<accession>A0A0A3J1I5</accession>
<dbReference type="Proteomes" id="UP000030595">
    <property type="component" value="Unassembled WGS sequence"/>
</dbReference>
<sequence>MSGEVKMVYADVEEQLGVMENATTSLNPTAEPAIEGNTLDVVTKLNELALELDRILISYQTVLLKNIETTRNSVQYMREQDQSISTNISGAATGPRRLMY</sequence>
<dbReference type="EMBL" id="JPVQ01000013">
    <property type="protein sequence ID" value="KGR90859.1"/>
    <property type="molecule type" value="Genomic_DNA"/>
</dbReference>
<evidence type="ECO:0000313" key="2">
    <source>
        <dbReference type="Proteomes" id="UP000030595"/>
    </source>
</evidence>
<protein>
    <submittedName>
        <fullName evidence="1">Uncharacterized protein</fullName>
    </submittedName>
</protein>
<keyword evidence="2" id="KW-1185">Reference proteome</keyword>
<name>A0A0A3J1I5_9BACL</name>